<dbReference type="Gene3D" id="1.10.1040.10">
    <property type="entry name" value="N-(1-d-carboxylethyl)-l-norvaline Dehydrogenase, domain 2"/>
    <property type="match status" value="1"/>
</dbReference>
<proteinExistence type="predicted"/>
<dbReference type="AlphaFoldDB" id="A0A1F6CXE5"/>
<dbReference type="InterPro" id="IPR008927">
    <property type="entry name" value="6-PGluconate_DH-like_C_sf"/>
</dbReference>
<organism evidence="2 3">
    <name type="scientific">Candidatus Kaiserbacteria bacterium RIFCSPHIGHO2_01_FULL_53_29</name>
    <dbReference type="NCBI Taxonomy" id="1798480"/>
    <lineage>
        <taxon>Bacteria</taxon>
        <taxon>Candidatus Kaiseribacteriota</taxon>
    </lineage>
</organism>
<accession>A0A1F6CXE5</accession>
<evidence type="ECO:0000313" key="3">
    <source>
        <dbReference type="Proteomes" id="UP000176863"/>
    </source>
</evidence>
<dbReference type="Pfam" id="PF00984">
    <property type="entry name" value="UDPG_MGDP_dh"/>
    <property type="match status" value="1"/>
</dbReference>
<dbReference type="EMBL" id="MFKT01000009">
    <property type="protein sequence ID" value="OGG53701.1"/>
    <property type="molecule type" value="Genomic_DNA"/>
</dbReference>
<dbReference type="Proteomes" id="UP000176863">
    <property type="component" value="Unassembled WGS sequence"/>
</dbReference>
<name>A0A1F6CXE5_9BACT</name>
<reference evidence="2 3" key="1">
    <citation type="journal article" date="2016" name="Nat. Commun.">
        <title>Thousands of microbial genomes shed light on interconnected biogeochemical processes in an aquifer system.</title>
        <authorList>
            <person name="Anantharaman K."/>
            <person name="Brown C.T."/>
            <person name="Hug L.A."/>
            <person name="Sharon I."/>
            <person name="Castelle C.J."/>
            <person name="Probst A.J."/>
            <person name="Thomas B.C."/>
            <person name="Singh A."/>
            <person name="Wilkins M.J."/>
            <person name="Karaoz U."/>
            <person name="Brodie E.L."/>
            <person name="Williams K.H."/>
            <person name="Hubbard S.S."/>
            <person name="Banfield J.F."/>
        </authorList>
    </citation>
    <scope>NUCLEOTIDE SEQUENCE [LARGE SCALE GENOMIC DNA]</scope>
</reference>
<sequence length="319" mass="36663">MHNGTEKMVVVGFGWVGQANALALNILGYNVSYFDPGEPPQHYPLHAGVYEGVEKLSDITSRDSEKTWYIVCVGDRVSEDGVQDISNIKRALDSLKGIQGGVILRSTILPDLLEDLSFDYYMPEFLHEKKAVEECVSPYLFVLGSRKGARAEPSVFGLWRTHARKDFHGTPQEASFIKYLSNLWNSLRIAFVNEFGDSIGRPSTKEELARISDIIDFLFDHRSYMRYGKAFGGHCLPKDTRAFAGWYNKDPKRIPLIAGMYESNARHQKMEKEFPLLPEWYSQWPDRHISGWQALRELWYAIRKNTRPAKLLRRIGRQK</sequence>
<evidence type="ECO:0000259" key="1">
    <source>
        <dbReference type="Pfam" id="PF00984"/>
    </source>
</evidence>
<dbReference type="SUPFAM" id="SSF51735">
    <property type="entry name" value="NAD(P)-binding Rossmann-fold domains"/>
    <property type="match status" value="1"/>
</dbReference>
<dbReference type="PANTHER" id="PTHR43750:SF1">
    <property type="entry name" value="GDP-MANNOSE 6-DEHYDROGENASE"/>
    <property type="match status" value="1"/>
</dbReference>
<dbReference type="PANTHER" id="PTHR43750">
    <property type="entry name" value="UDP-GLUCOSE 6-DEHYDROGENASE TUAD"/>
    <property type="match status" value="1"/>
</dbReference>
<comment type="caution">
    <text evidence="2">The sequence shown here is derived from an EMBL/GenBank/DDBJ whole genome shotgun (WGS) entry which is preliminary data.</text>
</comment>
<protein>
    <recommendedName>
        <fullName evidence="1">UDP-glucose/GDP-mannose dehydrogenase dimerisation domain-containing protein</fullName>
    </recommendedName>
</protein>
<dbReference type="InterPro" id="IPR013328">
    <property type="entry name" value="6PGD_dom2"/>
</dbReference>
<dbReference type="GO" id="GO:0016616">
    <property type="term" value="F:oxidoreductase activity, acting on the CH-OH group of donors, NAD or NADP as acceptor"/>
    <property type="evidence" value="ECO:0007669"/>
    <property type="project" value="InterPro"/>
</dbReference>
<dbReference type="STRING" id="1798480.A2851_02335"/>
<feature type="domain" description="UDP-glucose/GDP-mannose dehydrogenase dimerisation" evidence="1">
    <location>
        <begin position="173"/>
        <end position="265"/>
    </location>
</feature>
<dbReference type="GO" id="GO:0051287">
    <property type="term" value="F:NAD binding"/>
    <property type="evidence" value="ECO:0007669"/>
    <property type="project" value="InterPro"/>
</dbReference>
<gene>
    <name evidence="2" type="ORF">A2851_02335</name>
</gene>
<evidence type="ECO:0000313" key="2">
    <source>
        <dbReference type="EMBL" id="OGG53701.1"/>
    </source>
</evidence>
<dbReference type="SUPFAM" id="SSF48179">
    <property type="entry name" value="6-phosphogluconate dehydrogenase C-terminal domain-like"/>
    <property type="match status" value="1"/>
</dbReference>
<dbReference type="Gene3D" id="3.40.50.720">
    <property type="entry name" value="NAD(P)-binding Rossmann-like Domain"/>
    <property type="match status" value="1"/>
</dbReference>
<dbReference type="InterPro" id="IPR036291">
    <property type="entry name" value="NAD(P)-bd_dom_sf"/>
</dbReference>
<dbReference type="InterPro" id="IPR014026">
    <property type="entry name" value="UDP-Glc/GDP-Man_DH_dimer"/>
</dbReference>